<accession>A0A1I2HIZ0</accession>
<comment type="cofactor">
    <cofactor evidence="7">
        <name>Mg(2+)</name>
        <dbReference type="ChEBI" id="CHEBI:18420"/>
    </cofactor>
    <cofactor evidence="7">
        <name>Mn(2+)</name>
        <dbReference type="ChEBI" id="CHEBI:29035"/>
    </cofactor>
    <text evidence="7">Probably binds two magnesium or manganese ions per subunit.</text>
</comment>
<evidence type="ECO:0000256" key="7">
    <source>
        <dbReference type="PIRSR" id="PIRSR604808-2"/>
    </source>
</evidence>
<dbReference type="GO" id="GO:0046872">
    <property type="term" value="F:metal ion binding"/>
    <property type="evidence" value="ECO:0007669"/>
    <property type="project" value="UniProtKB-KW"/>
</dbReference>
<dbReference type="GO" id="GO:0008311">
    <property type="term" value="F:double-stranded DNA 3'-5' DNA exonuclease activity"/>
    <property type="evidence" value="ECO:0007669"/>
    <property type="project" value="TreeGrafter"/>
</dbReference>
<evidence type="ECO:0000313" key="11">
    <source>
        <dbReference type="Proteomes" id="UP000199513"/>
    </source>
</evidence>
<organism evidence="10 11">
    <name type="scientific">Thermoflexibacter ruber</name>
    <dbReference type="NCBI Taxonomy" id="1003"/>
    <lineage>
        <taxon>Bacteria</taxon>
        <taxon>Pseudomonadati</taxon>
        <taxon>Bacteroidota</taxon>
        <taxon>Cytophagia</taxon>
        <taxon>Cytophagales</taxon>
        <taxon>Thermoflexibacteraceae</taxon>
        <taxon>Thermoflexibacter</taxon>
    </lineage>
</organism>
<dbReference type="NCBIfam" id="TIGR00633">
    <property type="entry name" value="xth"/>
    <property type="match status" value="1"/>
</dbReference>
<feature type="active site" description="Proton acceptor" evidence="6">
    <location>
        <position position="245"/>
    </location>
</feature>
<feature type="binding site" evidence="7">
    <location>
        <position position="244"/>
    </location>
    <ligand>
        <name>Mg(2+)</name>
        <dbReference type="ChEBI" id="CHEBI:18420"/>
        <label>1</label>
    </ligand>
</feature>
<reference evidence="10 11" key="1">
    <citation type="submission" date="2016-10" db="EMBL/GenBank/DDBJ databases">
        <authorList>
            <person name="de Groot N.N."/>
        </authorList>
    </citation>
    <scope>NUCLEOTIDE SEQUENCE [LARGE SCALE GENOMIC DNA]</scope>
    <source>
        <strain>GEY</strain>
        <strain evidence="11">DSM 9560</strain>
    </source>
</reference>
<evidence type="ECO:0000256" key="5">
    <source>
        <dbReference type="ARBA" id="ARBA00022842"/>
    </source>
</evidence>
<dbReference type="GO" id="GO:0003677">
    <property type="term" value="F:DNA binding"/>
    <property type="evidence" value="ECO:0007669"/>
    <property type="project" value="InterPro"/>
</dbReference>
<feature type="binding site" evidence="7">
    <location>
        <position position="148"/>
    </location>
    <ligand>
        <name>Mg(2+)</name>
        <dbReference type="ChEBI" id="CHEBI:18420"/>
        <label>1</label>
    </ligand>
</feature>
<gene>
    <name evidence="10" type="ORF">SAMN04488541_102459</name>
</gene>
<dbReference type="InterPro" id="IPR005135">
    <property type="entry name" value="Endo/exonuclease/phosphatase"/>
</dbReference>
<feature type="site" description="Important for catalytic activity" evidence="8">
    <location>
        <position position="219"/>
    </location>
</feature>
<feature type="active site" description="Proton donor/acceptor" evidence="6">
    <location>
        <position position="148"/>
    </location>
</feature>
<dbReference type="InterPro" id="IPR020848">
    <property type="entry name" value="AP_endonuclease_F1_CS"/>
</dbReference>
<feature type="site" description="Transition state stabilizer" evidence="8">
    <location>
        <position position="150"/>
    </location>
</feature>
<keyword evidence="3 7" id="KW-0479">Metal-binding</keyword>
<dbReference type="InterPro" id="IPR004808">
    <property type="entry name" value="AP_endonuc_1"/>
</dbReference>
<dbReference type="EMBL" id="FONY01000024">
    <property type="protein sequence ID" value="SFF30094.1"/>
    <property type="molecule type" value="Genomic_DNA"/>
</dbReference>
<name>A0A1I2HIZ0_9BACT</name>
<evidence type="ECO:0000313" key="10">
    <source>
        <dbReference type="EMBL" id="SFF30094.1"/>
    </source>
</evidence>
<keyword evidence="5 7" id="KW-0460">Magnesium</keyword>
<feature type="binding site" evidence="7">
    <location>
        <position position="7"/>
    </location>
    <ligand>
        <name>Mg(2+)</name>
        <dbReference type="ChEBI" id="CHEBI:18420"/>
        <label>1</label>
    </ligand>
</feature>
<evidence type="ECO:0000256" key="1">
    <source>
        <dbReference type="ARBA" id="ARBA00001936"/>
    </source>
</evidence>
<keyword evidence="7" id="KW-0464">Manganese</keyword>
<dbReference type="GO" id="GO:0003906">
    <property type="term" value="F:DNA-(apurinic or apyrimidinic site) endonuclease activity"/>
    <property type="evidence" value="ECO:0007669"/>
    <property type="project" value="TreeGrafter"/>
</dbReference>
<dbReference type="Proteomes" id="UP000199513">
    <property type="component" value="Unassembled WGS sequence"/>
</dbReference>
<keyword evidence="11" id="KW-1185">Reference proteome</keyword>
<feature type="domain" description="Endonuclease/exonuclease/phosphatase" evidence="9">
    <location>
        <begin position="4"/>
        <end position="245"/>
    </location>
</feature>
<feature type="binding site" evidence="7">
    <location>
        <position position="150"/>
    </location>
    <ligand>
        <name>Mg(2+)</name>
        <dbReference type="ChEBI" id="CHEBI:18420"/>
        <label>1</label>
    </ligand>
</feature>
<dbReference type="FunFam" id="3.60.10.10:FF:000026">
    <property type="entry name" value="Exodeoxyribonuclease III"/>
    <property type="match status" value="1"/>
</dbReference>
<dbReference type="STRING" id="1003.SAMN04488541_102459"/>
<dbReference type="RefSeq" id="WP_091546617.1">
    <property type="nucleotide sequence ID" value="NZ_FONY01000024.1"/>
</dbReference>
<feature type="binding site" evidence="7">
    <location>
        <position position="245"/>
    </location>
    <ligand>
        <name>Mg(2+)</name>
        <dbReference type="ChEBI" id="CHEBI:18420"/>
        <label>1</label>
    </ligand>
</feature>
<proteinExistence type="inferred from homology"/>
<keyword evidence="4" id="KW-0378">Hydrolase</keyword>
<feature type="binding site" evidence="7">
    <location>
        <position position="35"/>
    </location>
    <ligand>
        <name>Mg(2+)</name>
        <dbReference type="ChEBI" id="CHEBI:18420"/>
        <label>1</label>
    </ligand>
</feature>
<dbReference type="NCBIfam" id="TIGR00195">
    <property type="entry name" value="exoDNase_III"/>
    <property type="match status" value="1"/>
</dbReference>
<dbReference type="PROSITE" id="PS00728">
    <property type="entry name" value="AP_NUCLEASE_F1_3"/>
    <property type="match status" value="1"/>
</dbReference>
<dbReference type="SUPFAM" id="SSF56219">
    <property type="entry name" value="DNase I-like"/>
    <property type="match status" value="1"/>
</dbReference>
<evidence type="ECO:0000259" key="9">
    <source>
        <dbReference type="Pfam" id="PF03372"/>
    </source>
</evidence>
<dbReference type="PROSITE" id="PS51435">
    <property type="entry name" value="AP_NUCLEASE_F1_4"/>
    <property type="match status" value="1"/>
</dbReference>
<feature type="active site" evidence="6">
    <location>
        <position position="108"/>
    </location>
</feature>
<dbReference type="Gene3D" id="3.60.10.10">
    <property type="entry name" value="Endonuclease/exonuclease/phosphatase"/>
    <property type="match status" value="1"/>
</dbReference>
<dbReference type="PANTHER" id="PTHR22748:SF6">
    <property type="entry name" value="DNA-(APURINIC OR APYRIMIDINIC SITE) ENDONUCLEASE"/>
    <property type="match status" value="1"/>
</dbReference>
<feature type="site" description="Interaction with DNA substrate" evidence="8">
    <location>
        <position position="245"/>
    </location>
</feature>
<dbReference type="PANTHER" id="PTHR22748">
    <property type="entry name" value="AP ENDONUCLEASE"/>
    <property type="match status" value="1"/>
</dbReference>
<dbReference type="OrthoDB" id="9803914at2"/>
<evidence type="ECO:0000256" key="6">
    <source>
        <dbReference type="PIRSR" id="PIRSR604808-1"/>
    </source>
</evidence>
<sequence length="254" mass="29468">MKLITYNINGIRAVIKKGFLEWLEAAQADYVCLQEIKANADQVDLSVFEQMGYQVYWYPAEKKGYSGVAILAKHKVNRVQYGFGLPKYDVEGRLLQIETNDFVLISVYMPSGTTGEIRQNFKYEWLDDFYGYVTDLKQKAPALIISGDYNICHKEIDIHNPTKNVNTSGFLPEERAWMSKVMESGFIDTFRYFNKEPHNYTWWSTRAGAREKNLGWRIDYHLASAPLESKLKRCSILNKVYFSDHCPVVLELNK</sequence>
<comment type="similarity">
    <text evidence="2">Belongs to the DNA repair enzymes AP/ExoA family.</text>
</comment>
<evidence type="ECO:0000256" key="4">
    <source>
        <dbReference type="ARBA" id="ARBA00022801"/>
    </source>
</evidence>
<protein>
    <submittedName>
        <fullName evidence="10">Exodeoxyribonuclease-3</fullName>
    </submittedName>
</protein>
<dbReference type="GO" id="GO:0008081">
    <property type="term" value="F:phosphoric diester hydrolase activity"/>
    <property type="evidence" value="ECO:0007669"/>
    <property type="project" value="TreeGrafter"/>
</dbReference>
<comment type="cofactor">
    <cofactor evidence="1">
        <name>Mn(2+)</name>
        <dbReference type="ChEBI" id="CHEBI:29035"/>
    </cofactor>
</comment>
<dbReference type="AlphaFoldDB" id="A0A1I2HIZ0"/>
<evidence type="ECO:0000256" key="2">
    <source>
        <dbReference type="ARBA" id="ARBA00007092"/>
    </source>
</evidence>
<dbReference type="InterPro" id="IPR036691">
    <property type="entry name" value="Endo/exonu/phosph_ase_sf"/>
</dbReference>
<evidence type="ECO:0000256" key="3">
    <source>
        <dbReference type="ARBA" id="ARBA00022723"/>
    </source>
</evidence>
<dbReference type="Pfam" id="PF03372">
    <property type="entry name" value="Exo_endo_phos"/>
    <property type="match status" value="1"/>
</dbReference>
<evidence type="ECO:0000256" key="8">
    <source>
        <dbReference type="PIRSR" id="PIRSR604808-3"/>
    </source>
</evidence>
<dbReference type="GO" id="GO:0006284">
    <property type="term" value="P:base-excision repair"/>
    <property type="evidence" value="ECO:0007669"/>
    <property type="project" value="TreeGrafter"/>
</dbReference>
<dbReference type="CDD" id="cd10281">
    <property type="entry name" value="Nape_like_AP-endo"/>
    <property type="match status" value="1"/>
</dbReference>